<sequence length="213" mass="23754">MENMDIIFPGFLPSIVEEEENDEDSDTESSEKSQDTDFDSSVQYDKFNDLSNLPTVCKRLANDNGGLLESSVNTEYNYSETRAEIATFIESQESVTNNSKPNEERVVIRKPAENHSLDAFGNVYNNAANVKTVHEPVKTDQNDTNLLSRRSGNRPQVLDTENGKNILSSEPARYAATHESVIPTKYVADFTSGSFDISSDKENGNRNRTIVLS</sequence>
<reference evidence="2" key="1">
    <citation type="submission" date="2023-01" db="EMBL/GenBank/DDBJ databases">
        <title>Genome assembly of the deep-sea coral Lophelia pertusa.</title>
        <authorList>
            <person name="Herrera S."/>
            <person name="Cordes E."/>
        </authorList>
    </citation>
    <scope>NUCLEOTIDE SEQUENCE</scope>
    <source>
        <strain evidence="2">USNM1676648</strain>
        <tissue evidence="2">Polyp</tissue>
    </source>
</reference>
<accession>A0A9X0D1R0</accession>
<dbReference type="EMBL" id="MU825898">
    <property type="protein sequence ID" value="KAJ7383456.1"/>
    <property type="molecule type" value="Genomic_DNA"/>
</dbReference>
<feature type="region of interest" description="Disordered" evidence="1">
    <location>
        <begin position="1"/>
        <end position="42"/>
    </location>
</feature>
<comment type="caution">
    <text evidence="2">The sequence shown here is derived from an EMBL/GenBank/DDBJ whole genome shotgun (WGS) entry which is preliminary data.</text>
</comment>
<keyword evidence="3" id="KW-1185">Reference proteome</keyword>
<name>A0A9X0D1R0_9CNID</name>
<feature type="compositionally biased region" description="Acidic residues" evidence="1">
    <location>
        <begin position="16"/>
        <end position="28"/>
    </location>
</feature>
<proteinExistence type="predicted"/>
<evidence type="ECO:0000313" key="3">
    <source>
        <dbReference type="Proteomes" id="UP001163046"/>
    </source>
</evidence>
<dbReference type="Proteomes" id="UP001163046">
    <property type="component" value="Unassembled WGS sequence"/>
</dbReference>
<organism evidence="2 3">
    <name type="scientific">Desmophyllum pertusum</name>
    <dbReference type="NCBI Taxonomy" id="174260"/>
    <lineage>
        <taxon>Eukaryota</taxon>
        <taxon>Metazoa</taxon>
        <taxon>Cnidaria</taxon>
        <taxon>Anthozoa</taxon>
        <taxon>Hexacorallia</taxon>
        <taxon>Scleractinia</taxon>
        <taxon>Caryophylliina</taxon>
        <taxon>Caryophylliidae</taxon>
        <taxon>Desmophyllum</taxon>
    </lineage>
</organism>
<feature type="region of interest" description="Disordered" evidence="1">
    <location>
        <begin position="138"/>
        <end position="161"/>
    </location>
</feature>
<feature type="compositionally biased region" description="Polar residues" evidence="1">
    <location>
        <begin position="142"/>
        <end position="154"/>
    </location>
</feature>
<gene>
    <name evidence="2" type="ORF">OS493_027617</name>
</gene>
<evidence type="ECO:0000256" key="1">
    <source>
        <dbReference type="SAM" id="MobiDB-lite"/>
    </source>
</evidence>
<evidence type="ECO:0000313" key="2">
    <source>
        <dbReference type="EMBL" id="KAJ7383456.1"/>
    </source>
</evidence>
<protein>
    <submittedName>
        <fullName evidence="2">Uncharacterized protein</fullName>
    </submittedName>
</protein>
<dbReference type="AlphaFoldDB" id="A0A9X0D1R0"/>